<keyword evidence="2" id="KW-1185">Reference proteome</keyword>
<gene>
    <name evidence="1" type="ordered locus">PHZ_c1638</name>
</gene>
<dbReference type="PANTHER" id="PTHR37953">
    <property type="entry name" value="UPF0127 PROTEIN MJ1496"/>
    <property type="match status" value="1"/>
</dbReference>
<dbReference type="Pfam" id="PF02643">
    <property type="entry name" value="DUF192"/>
    <property type="match status" value="1"/>
</dbReference>
<accession>B4RAZ8</accession>
<evidence type="ECO:0000313" key="2">
    <source>
        <dbReference type="Proteomes" id="UP000001868"/>
    </source>
</evidence>
<dbReference type="HOGENOM" id="CLU_097039_2_2_5"/>
<organism evidence="1 2">
    <name type="scientific">Phenylobacterium zucineum (strain HLK1)</name>
    <dbReference type="NCBI Taxonomy" id="450851"/>
    <lineage>
        <taxon>Bacteria</taxon>
        <taxon>Pseudomonadati</taxon>
        <taxon>Pseudomonadota</taxon>
        <taxon>Alphaproteobacteria</taxon>
        <taxon>Caulobacterales</taxon>
        <taxon>Caulobacteraceae</taxon>
        <taxon>Phenylobacterium</taxon>
    </lineage>
</organism>
<dbReference type="Proteomes" id="UP000001868">
    <property type="component" value="Chromosome"/>
</dbReference>
<evidence type="ECO:0008006" key="3">
    <source>
        <dbReference type="Google" id="ProtNLM"/>
    </source>
</evidence>
<dbReference type="STRING" id="450851.PHZ_c1638"/>
<proteinExistence type="predicted"/>
<dbReference type="eggNOG" id="COG1430">
    <property type="taxonomic scope" value="Bacteria"/>
</dbReference>
<evidence type="ECO:0000313" key="1">
    <source>
        <dbReference type="EMBL" id="ACG78049.1"/>
    </source>
</evidence>
<dbReference type="InterPro" id="IPR038695">
    <property type="entry name" value="Saro_0823-like_sf"/>
</dbReference>
<dbReference type="EMBL" id="CP000747">
    <property type="protein sequence ID" value="ACG78049.1"/>
    <property type="molecule type" value="Genomic_DNA"/>
</dbReference>
<sequence length="171" mass="18117">MSFASIGRRGLVALGAVPLLAGLVLAGPAAAIPRMDPAACQGQPELTPLEPLKLVTQRGTHSFRVEIADSVIEREYGLMCRKSLAADRGMLFIFPKSAPQAFWMRNTLIPLDIIYIGTDGKVVSIARNARPLDETPLPSGGPAIAVLELAGGRAAQLGLLPGDKVVHRAFK</sequence>
<reference evidence="1 2" key="1">
    <citation type="journal article" date="2008" name="BMC Genomics">
        <title>Complete genome of Phenylobacterium zucineum - a novel facultative intracellular bacterium isolated from human erythroleukemia cell line K562.</title>
        <authorList>
            <person name="Luo Y."/>
            <person name="Xu X."/>
            <person name="Ding Z."/>
            <person name="Liu Z."/>
            <person name="Zhang B."/>
            <person name="Yan Z."/>
            <person name="Sun J."/>
            <person name="Hu S."/>
            <person name="Hu X."/>
        </authorList>
    </citation>
    <scope>NUCLEOTIDE SEQUENCE [LARGE SCALE GENOMIC DNA]</scope>
    <source>
        <strain evidence="1 2">HLK1</strain>
    </source>
</reference>
<dbReference type="AlphaFoldDB" id="B4RAZ8"/>
<dbReference type="Gene3D" id="2.60.120.1140">
    <property type="entry name" value="Protein of unknown function DUF192"/>
    <property type="match status" value="1"/>
</dbReference>
<dbReference type="PANTHER" id="PTHR37953:SF1">
    <property type="entry name" value="UPF0127 PROTEIN MJ1496"/>
    <property type="match status" value="1"/>
</dbReference>
<name>B4RAZ8_PHEZH</name>
<dbReference type="KEGG" id="pzu:PHZ_c1638"/>
<protein>
    <recommendedName>
        <fullName evidence="3">DUF192 domain-containing protein</fullName>
    </recommendedName>
</protein>
<dbReference type="InterPro" id="IPR003795">
    <property type="entry name" value="DUF192"/>
</dbReference>
<dbReference type="RefSeq" id="WP_012522192.1">
    <property type="nucleotide sequence ID" value="NC_011144.1"/>
</dbReference>